<keyword evidence="1" id="KW-0812">Transmembrane</keyword>
<comment type="caution">
    <text evidence="2">The sequence shown here is derived from an EMBL/GenBank/DDBJ whole genome shotgun (WGS) entry which is preliminary data.</text>
</comment>
<proteinExistence type="predicted"/>
<reference evidence="2 3" key="1">
    <citation type="journal article" date="2015" name="Nature">
        <title>rRNA introns, odd ribosomes, and small enigmatic genomes across a large radiation of phyla.</title>
        <authorList>
            <person name="Brown C.T."/>
            <person name="Hug L.A."/>
            <person name="Thomas B.C."/>
            <person name="Sharon I."/>
            <person name="Castelle C.J."/>
            <person name="Singh A."/>
            <person name="Wilkins M.J."/>
            <person name="Williams K.H."/>
            <person name="Banfield J.F."/>
        </authorList>
    </citation>
    <scope>NUCLEOTIDE SEQUENCE [LARGE SCALE GENOMIC DNA]</scope>
</reference>
<feature type="transmembrane region" description="Helical" evidence="1">
    <location>
        <begin position="175"/>
        <end position="193"/>
    </location>
</feature>
<evidence type="ECO:0000313" key="3">
    <source>
        <dbReference type="Proteomes" id="UP000034140"/>
    </source>
</evidence>
<dbReference type="EMBL" id="LBRE01000023">
    <property type="protein sequence ID" value="KKP91988.1"/>
    <property type="molecule type" value="Genomic_DNA"/>
</dbReference>
<keyword evidence="1" id="KW-1133">Transmembrane helix</keyword>
<feature type="transmembrane region" description="Helical" evidence="1">
    <location>
        <begin position="12"/>
        <end position="34"/>
    </location>
</feature>
<name>A0A0G0DEZ2_9BACT</name>
<keyword evidence="1" id="KW-0472">Membrane</keyword>
<evidence type="ECO:0000256" key="1">
    <source>
        <dbReference type="SAM" id="Phobius"/>
    </source>
</evidence>
<dbReference type="AlphaFoldDB" id="A0A0G0DEZ2"/>
<evidence type="ECO:0000313" key="2">
    <source>
        <dbReference type="EMBL" id="KKP91988.1"/>
    </source>
</evidence>
<evidence type="ECO:0008006" key="4">
    <source>
        <dbReference type="Google" id="ProtNLM"/>
    </source>
</evidence>
<feature type="transmembrane region" description="Helical" evidence="1">
    <location>
        <begin position="140"/>
        <end position="163"/>
    </location>
</feature>
<dbReference type="Proteomes" id="UP000034140">
    <property type="component" value="Unassembled WGS sequence"/>
</dbReference>
<feature type="transmembrane region" description="Helical" evidence="1">
    <location>
        <begin position="54"/>
        <end position="75"/>
    </location>
</feature>
<organism evidence="2 3">
    <name type="scientific">candidate division WS6 bacterium GW2011_GWC1_36_11</name>
    <dbReference type="NCBI Taxonomy" id="1619090"/>
    <lineage>
        <taxon>Bacteria</taxon>
        <taxon>Candidatus Dojkabacteria</taxon>
    </lineage>
</organism>
<protein>
    <recommendedName>
        <fullName evidence="4">DedA family protein</fullName>
    </recommendedName>
</protein>
<accession>A0A0G0DEZ2</accession>
<gene>
    <name evidence="2" type="ORF">UR96_C0023G0009</name>
</gene>
<sequence>MNAFQIYITMDLVALITQIISTAKYPVIFLMFFVDGSSTNFIASTLAGSGLLNIWIIGGAAIAIEMCVDMFYFLLGRKVSDAQIIKKFTDKNKSEFIKTLDGAYKAHPGITLMTIKFAGPLAIPGILYMGKVKALSILQFIKYALIVAGTRAALLSFLGYMVGKGVGEFAKVYDIFKVLGIVVLIAVIIFIIYKTYQKKIEKWILNIFKKIK</sequence>